<dbReference type="EMBL" id="JAACXV010000024">
    <property type="protein sequence ID" value="KAF7286508.1"/>
    <property type="molecule type" value="Genomic_DNA"/>
</dbReference>
<dbReference type="Gene3D" id="1.10.8.10">
    <property type="entry name" value="DNA helicase RuvA subunit, C-terminal domain"/>
    <property type="match status" value="3"/>
</dbReference>
<dbReference type="CDD" id="cd17062">
    <property type="entry name" value="Ubl_NUB1"/>
    <property type="match status" value="1"/>
</dbReference>
<proteinExistence type="predicted"/>
<dbReference type="OrthoDB" id="434245at2759"/>
<keyword evidence="4" id="KW-1185">Reference proteome</keyword>
<dbReference type="PROSITE" id="PS50030">
    <property type="entry name" value="UBA"/>
    <property type="match status" value="3"/>
</dbReference>
<dbReference type="SUPFAM" id="SSF46934">
    <property type="entry name" value="UBA-like"/>
    <property type="match status" value="3"/>
</dbReference>
<dbReference type="Pfam" id="PF18037">
    <property type="entry name" value="Ubiquitin_5"/>
    <property type="match status" value="1"/>
</dbReference>
<dbReference type="InterPro" id="IPR041207">
    <property type="entry name" value="NUB1_ubiquitin-like_dom"/>
</dbReference>
<feature type="domain" description="UBA" evidence="1">
    <location>
        <begin position="357"/>
        <end position="397"/>
    </location>
</feature>
<dbReference type="InterPro" id="IPR015940">
    <property type="entry name" value="UBA"/>
</dbReference>
<dbReference type="InterPro" id="IPR000626">
    <property type="entry name" value="Ubiquitin-like_dom"/>
</dbReference>
<dbReference type="InterPro" id="IPR029071">
    <property type="entry name" value="Ubiquitin-like_domsf"/>
</dbReference>
<dbReference type="Gene3D" id="3.10.20.90">
    <property type="entry name" value="Phosphatidylinositol 3-kinase Catalytic Subunit, Chain A, domain 1"/>
    <property type="match status" value="1"/>
</dbReference>
<evidence type="ECO:0000259" key="2">
    <source>
        <dbReference type="PROSITE" id="PS50053"/>
    </source>
</evidence>
<dbReference type="PANTHER" id="PTHR12948:SF3">
    <property type="entry name" value="NEDD8 ULTIMATE BUSTER 1"/>
    <property type="match status" value="1"/>
</dbReference>
<dbReference type="SMART" id="SM00165">
    <property type="entry name" value="UBA"/>
    <property type="match status" value="3"/>
</dbReference>
<reference evidence="3" key="1">
    <citation type="submission" date="2020-08" db="EMBL/GenBank/DDBJ databases">
        <title>Genome sequencing and assembly of the red palm weevil Rhynchophorus ferrugineus.</title>
        <authorList>
            <person name="Dias G.B."/>
            <person name="Bergman C.M."/>
            <person name="Manee M."/>
        </authorList>
    </citation>
    <scope>NUCLEOTIDE SEQUENCE</scope>
    <source>
        <strain evidence="3">AA-2017</strain>
        <tissue evidence="3">Whole larva</tissue>
    </source>
</reference>
<feature type="domain" description="UBA" evidence="1">
    <location>
        <begin position="430"/>
        <end position="470"/>
    </location>
</feature>
<evidence type="ECO:0000259" key="1">
    <source>
        <dbReference type="PROSITE" id="PS50030"/>
    </source>
</evidence>
<gene>
    <name evidence="3" type="ORF">GWI33_004915</name>
</gene>
<dbReference type="InterPro" id="IPR009060">
    <property type="entry name" value="UBA-like_sf"/>
</dbReference>
<evidence type="ECO:0000313" key="3">
    <source>
        <dbReference type="EMBL" id="KAF7286508.1"/>
    </source>
</evidence>
<evidence type="ECO:0008006" key="5">
    <source>
        <dbReference type="Google" id="ProtNLM"/>
    </source>
</evidence>
<dbReference type="PROSITE" id="PS50053">
    <property type="entry name" value="UBIQUITIN_2"/>
    <property type="match status" value="1"/>
</dbReference>
<dbReference type="InterPro" id="IPR039749">
    <property type="entry name" value="NUB1"/>
</dbReference>
<name>A0A834IYZ4_RHYFE</name>
<evidence type="ECO:0000313" key="4">
    <source>
        <dbReference type="Proteomes" id="UP000625711"/>
    </source>
</evidence>
<organism evidence="3 4">
    <name type="scientific">Rhynchophorus ferrugineus</name>
    <name type="common">Red palm weevil</name>
    <name type="synonym">Curculio ferrugineus</name>
    <dbReference type="NCBI Taxonomy" id="354439"/>
    <lineage>
        <taxon>Eukaryota</taxon>
        <taxon>Metazoa</taxon>
        <taxon>Ecdysozoa</taxon>
        <taxon>Arthropoda</taxon>
        <taxon>Hexapoda</taxon>
        <taxon>Insecta</taxon>
        <taxon>Pterygota</taxon>
        <taxon>Neoptera</taxon>
        <taxon>Endopterygota</taxon>
        <taxon>Coleoptera</taxon>
        <taxon>Polyphaga</taxon>
        <taxon>Cucujiformia</taxon>
        <taxon>Curculionidae</taxon>
        <taxon>Dryophthorinae</taxon>
        <taxon>Rhynchophorus</taxon>
    </lineage>
</organism>
<dbReference type="AlphaFoldDB" id="A0A834IYZ4"/>
<dbReference type="CDD" id="cd14291">
    <property type="entry name" value="UBA1_NUB1_like"/>
    <property type="match status" value="2"/>
</dbReference>
<feature type="domain" description="Ubiquitin-like" evidence="2">
    <location>
        <begin position="87"/>
        <end position="161"/>
    </location>
</feature>
<protein>
    <recommendedName>
        <fullName evidence="5">NEDD8 ultimate buster 1-like protein</fullName>
    </recommendedName>
</protein>
<accession>A0A834IYZ4</accession>
<comment type="caution">
    <text evidence="3">The sequence shown here is derived from an EMBL/GenBank/DDBJ whole genome shotgun (WGS) entry which is preliminary data.</text>
</comment>
<feature type="domain" description="UBA" evidence="1">
    <location>
        <begin position="485"/>
        <end position="526"/>
    </location>
</feature>
<dbReference type="PANTHER" id="PTHR12948">
    <property type="entry name" value="NEDD8 ULTIMATE BUSTER-1 BS4 PROTEIN"/>
    <property type="match status" value="1"/>
</dbReference>
<dbReference type="SUPFAM" id="SSF54236">
    <property type="entry name" value="Ubiquitin-like"/>
    <property type="match status" value="1"/>
</dbReference>
<dbReference type="GO" id="GO:2000058">
    <property type="term" value="P:regulation of ubiquitin-dependent protein catabolic process"/>
    <property type="evidence" value="ECO:0007669"/>
    <property type="project" value="TreeGrafter"/>
</dbReference>
<sequence length="596" mass="67754">MGNSPEKDDFLIQIRDKLRKDGVKLWLKPYYNEENGSSEEHIKALSRTISESLSLPNDMCFEVVKELQVNSLENLMQRSRFQNSGLATLKIKVVDQGKAPKLLTKEVMLSCRGNDLKQFICQDILVDLDKLKLISAGKIISANDSLFNQGIKNGQQILAIVLAETPIEVEKNENKIKELESVKTDSQLLALDDHYLRLEDQFGNPIKIPNNEKKALIVAMTLHEKGRSALKKEDYSTGLVFFLEADQEFRNCSSALLKSVDNYALLDLDIAWCFLCLQSFTHLPEAEERLRRCEKKFQETYGTNMERLIAVKGSSGNEDCLLARLHLLQAVLLYHQNKRSESLSLLKTVQTELLKLKVNENSILALVELGYSETEAKIGLRAVGGDVNLAANYINENKQKRYESRKKAIAEEILNKERKKLGKCADGKQYVDPNFLNILVNMGYNKEVARIALRNCNNIISDSIQYIQENPLPGPSESRSMEFMSLIEDLVPQLVDAGFDARMAKIALQKHGGDIMKSAEELLLNGGIVSGDLSQFNIRSESIEEIKRRKKEEEMKEKAFERLKEDISIVDDDYLDINLEQEEVFLNHYLSLLEKK</sequence>
<dbReference type="Proteomes" id="UP000625711">
    <property type="component" value="Unassembled WGS sequence"/>
</dbReference>